<keyword evidence="8" id="KW-0812">Transmembrane</keyword>
<dbReference type="SMART" id="SM00607">
    <property type="entry name" value="FTP"/>
    <property type="match status" value="1"/>
</dbReference>
<name>A4S7M0_OSTLU</name>
<evidence type="ECO:0000256" key="8">
    <source>
        <dbReference type="SAM" id="Phobius"/>
    </source>
</evidence>
<dbReference type="InterPro" id="IPR006585">
    <property type="entry name" value="FTP1"/>
</dbReference>
<keyword evidence="5" id="KW-0430">Lectin</keyword>
<keyword evidence="4" id="KW-0479">Metal-binding</keyword>
<dbReference type="CAZy" id="CBM47">
    <property type="family name" value="Carbohydrate-Binding Module Family 47"/>
</dbReference>
<keyword evidence="7" id="KW-1015">Disulfide bond</keyword>
<dbReference type="InterPro" id="IPR008979">
    <property type="entry name" value="Galactose-bd-like_sf"/>
</dbReference>
<feature type="transmembrane region" description="Helical" evidence="8">
    <location>
        <begin position="76"/>
        <end position="96"/>
    </location>
</feature>
<evidence type="ECO:0000313" key="10">
    <source>
        <dbReference type="EMBL" id="ABO99589.1"/>
    </source>
</evidence>
<evidence type="ECO:0000256" key="1">
    <source>
        <dbReference type="ARBA" id="ARBA00002219"/>
    </source>
</evidence>
<evidence type="ECO:0000256" key="4">
    <source>
        <dbReference type="ARBA" id="ARBA00022723"/>
    </source>
</evidence>
<dbReference type="Gene3D" id="2.60.20.10">
    <property type="entry name" value="Crystallins"/>
    <property type="match status" value="1"/>
</dbReference>
<reference evidence="10 11" key="1">
    <citation type="journal article" date="2007" name="Proc. Natl. Acad. Sci. U.S.A.">
        <title>The tiny eukaryote Ostreococcus provides genomic insights into the paradox of plankton speciation.</title>
        <authorList>
            <person name="Palenik B."/>
            <person name="Grimwood J."/>
            <person name="Aerts A."/>
            <person name="Rouze P."/>
            <person name="Salamov A."/>
            <person name="Putnam N."/>
            <person name="Dupont C."/>
            <person name="Jorgensen R."/>
            <person name="Derelle E."/>
            <person name="Rombauts S."/>
            <person name="Zhou K."/>
            <person name="Otillar R."/>
            <person name="Merchant S.S."/>
            <person name="Podell S."/>
            <person name="Gaasterland T."/>
            <person name="Napoli C."/>
            <person name="Gendler K."/>
            <person name="Manuell A."/>
            <person name="Tai V."/>
            <person name="Vallon O."/>
            <person name="Piganeau G."/>
            <person name="Jancek S."/>
            <person name="Heijde M."/>
            <person name="Jabbari K."/>
            <person name="Bowler C."/>
            <person name="Lohr M."/>
            <person name="Robbens S."/>
            <person name="Werner G."/>
            <person name="Dubchak I."/>
            <person name="Pazour G.J."/>
            <person name="Ren Q."/>
            <person name="Paulsen I."/>
            <person name="Delwiche C."/>
            <person name="Schmutz J."/>
            <person name="Rokhsar D."/>
            <person name="Van de Peer Y."/>
            <person name="Moreau H."/>
            <person name="Grigoriev I.V."/>
        </authorList>
    </citation>
    <scope>NUCLEOTIDE SEQUENCE [LARGE SCALE GENOMIC DNA]</scope>
    <source>
        <strain evidence="10 11">CCE9901</strain>
    </source>
</reference>
<gene>
    <name evidence="10" type="ORF">OSTLU_25537</name>
</gene>
<dbReference type="RefSeq" id="XP_001421296.1">
    <property type="nucleotide sequence ID" value="XM_001421259.1"/>
</dbReference>
<dbReference type="InterPro" id="IPR051941">
    <property type="entry name" value="BG_Antigen-Binding_Lectin"/>
</dbReference>
<dbReference type="GO" id="GO:0042806">
    <property type="term" value="F:fucose binding"/>
    <property type="evidence" value="ECO:0007669"/>
    <property type="project" value="UniProtKB-ARBA"/>
</dbReference>
<dbReference type="SUPFAM" id="SSF49695">
    <property type="entry name" value="gamma-Crystallin-like"/>
    <property type="match status" value="1"/>
</dbReference>
<accession>A4S7M0</accession>
<keyword evidence="8" id="KW-0472">Membrane</keyword>
<evidence type="ECO:0000256" key="5">
    <source>
        <dbReference type="ARBA" id="ARBA00022734"/>
    </source>
</evidence>
<dbReference type="GeneID" id="5005270"/>
<dbReference type="OrthoDB" id="547680at2759"/>
<dbReference type="KEGG" id="olu:OSTLU_25537"/>
<dbReference type="Gramene" id="ABO99589">
    <property type="protein sequence ID" value="ABO99589"/>
    <property type="gene ID" value="OSTLU_25537"/>
</dbReference>
<dbReference type="PANTHER" id="PTHR45713">
    <property type="entry name" value="FTP DOMAIN-CONTAINING PROTEIN"/>
    <property type="match status" value="1"/>
</dbReference>
<feature type="transmembrane region" description="Helical" evidence="8">
    <location>
        <begin position="2092"/>
        <end position="2113"/>
    </location>
</feature>
<evidence type="ECO:0000313" key="11">
    <source>
        <dbReference type="Proteomes" id="UP000001568"/>
    </source>
</evidence>
<dbReference type="eggNOG" id="ENOG502S8Q8">
    <property type="taxonomic scope" value="Eukaryota"/>
</dbReference>
<comment type="similarity">
    <text evidence="2">Belongs to the fucolectin family.</text>
</comment>
<proteinExistence type="inferred from homology"/>
<dbReference type="HOGENOM" id="CLU_231930_0_0_1"/>
<dbReference type="GO" id="GO:0001868">
    <property type="term" value="P:regulation of complement activation, lectin pathway"/>
    <property type="evidence" value="ECO:0007669"/>
    <property type="project" value="UniProtKB-ARBA"/>
</dbReference>
<protein>
    <recommendedName>
        <fullName evidence="9">Fucolectin tachylectin-4 pentraxin-1 domain-containing protein</fullName>
    </recommendedName>
</protein>
<dbReference type="STRING" id="436017.A4S7M0"/>
<evidence type="ECO:0000256" key="7">
    <source>
        <dbReference type="ARBA" id="ARBA00023157"/>
    </source>
</evidence>
<evidence type="ECO:0000256" key="6">
    <source>
        <dbReference type="ARBA" id="ARBA00022837"/>
    </source>
</evidence>
<dbReference type="InterPro" id="IPR006624">
    <property type="entry name" value="Beta-propeller_rpt_TECPR"/>
</dbReference>
<dbReference type="GO" id="GO:0046872">
    <property type="term" value="F:metal ion binding"/>
    <property type="evidence" value="ECO:0007669"/>
    <property type="project" value="UniProtKB-KW"/>
</dbReference>
<dbReference type="GO" id="GO:0010185">
    <property type="term" value="P:regulation of cellular defense response"/>
    <property type="evidence" value="ECO:0007669"/>
    <property type="project" value="UniProtKB-ARBA"/>
</dbReference>
<keyword evidence="11" id="KW-1185">Reference proteome</keyword>
<dbReference type="Gene3D" id="2.60.120.260">
    <property type="entry name" value="Galactose-binding domain-like"/>
    <property type="match status" value="1"/>
</dbReference>
<organism evidence="10 11">
    <name type="scientific">Ostreococcus lucimarinus (strain CCE9901)</name>
    <dbReference type="NCBI Taxonomy" id="436017"/>
    <lineage>
        <taxon>Eukaryota</taxon>
        <taxon>Viridiplantae</taxon>
        <taxon>Chlorophyta</taxon>
        <taxon>Mamiellophyceae</taxon>
        <taxon>Mamiellales</taxon>
        <taxon>Bathycoccaceae</taxon>
        <taxon>Ostreococcus</taxon>
    </lineage>
</organism>
<keyword evidence="8" id="KW-1133">Transmembrane helix</keyword>
<evidence type="ECO:0000256" key="3">
    <source>
        <dbReference type="ARBA" id="ARBA00011233"/>
    </source>
</evidence>
<dbReference type="Proteomes" id="UP000001568">
    <property type="component" value="Chromosome 14"/>
</dbReference>
<dbReference type="EMBL" id="CP000594">
    <property type="protein sequence ID" value="ABO99589.1"/>
    <property type="molecule type" value="Genomic_DNA"/>
</dbReference>
<feature type="domain" description="Fucolectin tachylectin-4 pentraxin-1" evidence="9">
    <location>
        <begin position="1499"/>
        <end position="1638"/>
    </location>
</feature>
<comment type="function">
    <text evidence="1">Acts as a defensive agent. Recognizes blood group fucosylated oligosaccharides including A, B, H and Lewis B-type antigens. Does not recognize Lewis A antigen and has low affinity for monovalent haptens.</text>
</comment>
<dbReference type="PANTHER" id="PTHR45713:SF6">
    <property type="entry name" value="F5_8 TYPE C DOMAIN-CONTAINING PROTEIN"/>
    <property type="match status" value="1"/>
</dbReference>
<dbReference type="InterPro" id="IPR011024">
    <property type="entry name" value="G_crystallin-like"/>
</dbReference>
<sequence length="2136" mass="229854">MSKKSDPLYVPVNTCEDDTVGLLRTIDEVQVDEGETNVTSPEDNNCDGGVRVVDMVGLIRNGLHARRCASRRRSTAIIHVLLTVVLASFLRSTLAFERTDGFQGELEDTAHEGPGASRSSVANETAALGCAWGIPCPPVAQAVVDVVSDPHGAAEDAANLAGDGLNSAVDAAAAGATFLYDQGTAAASAAAAAATELASAGFEFAKGAATSAYAMGCSAAAMAWNTATAVYDRMSDPEKFLSDMIDSFPTSLGDLKSLSGKALAVGGEAFVEMNANNPVGRQALAAVKKANEIGGKYGFENLQKFTAVGASLTNRVIPGGGIIFEAVDVVGETAQDAVDTAILIVESMLNALECKVSPVDVMEVIQKVVIEQISSWNAFAKMFEEKKGTDFFYKLDHVICNTLWTVAMPHADLMVTAIGVLLEKVQATCPGVIPADSKPAATLGLIFDASVKGGSMKGVSAEVGIGADIDGNKFCYFGSCAYAGISFGGYGADGTMLAGLSVWKSMDSVPGTSSTFAFAADITMPLLPSFDPGVTFVSNDAGLIGISVSKEIPGGDEPSGEFSVTKGRCVTPVCVKTDGNPCGEGQAAWSDVGSHATAAVEAIKTDECIVAGAGVIEQNGGISVSREIRLPASGVNLLADAEANPTGMKNFKPSSVRIPEGKFLLAFTGGDEAFKGSETVIRSYKSKLNNRLYSMTSFVVSDIAAEFHEEAPKSVGPEHAGSISKCKAMCAVKKHCCNTDESIGSNQYLSCLQACVVRVRGTDERTCNSYCASATTSRHINGYMYNLATSCADVVASEGKLCSTRYGSDRSTCLYGCSIGRDPEQSLAVVKSTGFYMQLPAAHVTPRSTNNLRDRTLSSVIVRAGFVVKLYAGRDLKGQYLTLGSSATLYGNHARFYSSLRGSFPNTKFAWANFNDRTRSIAILEAPVTLYTQPNFHGDHESKLEHAFDYTSLGPTVGDRHVNSIFLREGSVVEVYEGRSFNGRGMQFISSVSDVRRATESIGDLSRPTWQRVYGTASMVDAGREEVYSIHADDVANTKPVDNSGDWSDFLTLKWSHISVGPTGHVWAIRKPYGNAYHCMPHQTSCKTKWEYTRLTQLDAGSLYVWGVTYSGYVYRHLVNTHEGSWTRVNAPDTMKHISIGPSGDVWAVSTTNKVYFCVHPCTGSWRVIGASAPVKRLIFTVNNDKYMARVDLKTDGSINFNAGHKVAGWLSLSGITYATSGLNYLSLNSRYWEHYSGMNGYWSPAQYSCSNGLVSVTGLVKTKNHGWGQVIGTLPSGCRPTKALIFTTNNHDEQARVNVYADGTIKWGAGGKGHGWLSLSNIVFSTSGNALLPLSNGWAHYSGTSGYWSPAEYSCADGLVVLSGLVRGSNWGSTIGTLPPGCRPKQALIFTTNNSDKQARVNVSPGGVIKWSRGGKGHGWLSLSGIVFAMTGLQLMPLSNGWKYYNGARTSGYWAPAQVASVRGLTVAQGLIKGGGWGGTMAKITGGCGYMSDLMSLTKKNAGQHSTAHNGVASRPLTSTPNGRWGGGTCTHTNHASDPWWRLDMGTTRTLSSVELLNRNDCCSDRFIGLRVYISNHNSYVKDHPSNKQCGQTLGSPNTAWNIFDCGDAISGRYVYATLYGKAAPLTICGVRMFESNTMIKQLDVGKRYVYGTSTNGHLFKIRADGGEDNWSLVHRYSEFGGIDANYVSVSPHSEQSSFLWVTNQANEIYRQSIGIQISSMRVASAIVTAYKGVGFTGDSLPLTSGFYNFKTLEADSDAGFKLTNLRAFVRSIKSIRIHPDYEVELRGYNQARAVVTSSTMGVHDFHKLDTEGKEHEENIVGATRFPRPSGVSRKSTFMPIEATTLGTWIQTRTANVYVMSDLSATPSALIRYIAAYGDAEYCKMIMFHVRHGDEVSVVPEEAGYATFGIRDASSDKCQNRDGVLSLWRIKQTPRLARRATDAGYGIGKLKFSILGGWTGEIASMKVMRKLTYVQGYSGGRHRNEGGNPKRTPRECRDIAKSKGLPAWGFRTGRHNDPNWRFTCFFYEHGFGRFAGNDDTMHMTGCVDISRKTANGCALSASASARLGSEDLETYPRAMARPKARLLESDWYYISVCCVLVSLASVVAFVAFRRSRTSGKRILLERVSTNYGATI</sequence>
<dbReference type="Pfam" id="PF22633">
    <property type="entry name" value="F5_F8_type_C_2"/>
    <property type="match status" value="1"/>
</dbReference>
<comment type="subunit">
    <text evidence="3">Homotrimer.</text>
</comment>
<dbReference type="SMART" id="SM00706">
    <property type="entry name" value="TECPR"/>
    <property type="match status" value="3"/>
</dbReference>
<keyword evidence="6" id="KW-0106">Calcium</keyword>
<dbReference type="Pfam" id="PF19193">
    <property type="entry name" value="Tectonin"/>
    <property type="match status" value="1"/>
</dbReference>
<dbReference type="SUPFAM" id="SSF49785">
    <property type="entry name" value="Galactose-binding domain-like"/>
    <property type="match status" value="1"/>
</dbReference>
<evidence type="ECO:0000256" key="2">
    <source>
        <dbReference type="ARBA" id="ARBA00010147"/>
    </source>
</evidence>
<evidence type="ECO:0000259" key="9">
    <source>
        <dbReference type="SMART" id="SM00607"/>
    </source>
</evidence>